<name>A0A558BMA8_9BACT</name>
<keyword evidence="2" id="KW-1185">Reference proteome</keyword>
<organism evidence="1 2">
    <name type="scientific">Hymenobacter setariae</name>
    <dbReference type="NCBI Taxonomy" id="2594794"/>
    <lineage>
        <taxon>Bacteria</taxon>
        <taxon>Pseudomonadati</taxon>
        <taxon>Bacteroidota</taxon>
        <taxon>Cytophagia</taxon>
        <taxon>Cytophagales</taxon>
        <taxon>Hymenobacteraceae</taxon>
        <taxon>Hymenobacter</taxon>
    </lineage>
</organism>
<dbReference type="Proteomes" id="UP000317624">
    <property type="component" value="Unassembled WGS sequence"/>
</dbReference>
<reference evidence="1 2" key="1">
    <citation type="submission" date="2019-07" db="EMBL/GenBank/DDBJ databases">
        <title>Hymenobacter sp. straun FUR1 Genome sequencing and assembly.</title>
        <authorList>
            <person name="Chhetri G."/>
        </authorList>
    </citation>
    <scope>NUCLEOTIDE SEQUENCE [LARGE SCALE GENOMIC DNA]</scope>
    <source>
        <strain evidence="1 2">Fur1</strain>
    </source>
</reference>
<proteinExistence type="predicted"/>
<sequence>MGTDLIPILNHQLPFEGKTLGEIIALIQPRLDAMVLANRGSFLEHMYAWKGASPRQRLALAKPSAWQPILEDPLYYDFDTAAIPTIDFKGPYGLRLSFDPFAIFSFSPPYRYRQWFGLQNADGSEATAARNEWRRYLRQVAHAFGGDRVLYLADNTHPLEKYLYADKPVAEIERQMRQELGEPKRTFREVLENEKHSYYIDYFADL</sequence>
<gene>
    <name evidence="1" type="ORF">FNT36_20915</name>
</gene>
<accession>A0A558BMA8</accession>
<dbReference type="RefSeq" id="WP_144851768.1">
    <property type="nucleotide sequence ID" value="NZ_VMRJ01000006.1"/>
</dbReference>
<evidence type="ECO:0000313" key="1">
    <source>
        <dbReference type="EMBL" id="TVT37638.1"/>
    </source>
</evidence>
<protein>
    <submittedName>
        <fullName evidence="1">Uncharacterized protein</fullName>
    </submittedName>
</protein>
<dbReference type="EMBL" id="VMRJ01000006">
    <property type="protein sequence ID" value="TVT37638.1"/>
    <property type="molecule type" value="Genomic_DNA"/>
</dbReference>
<evidence type="ECO:0000313" key="2">
    <source>
        <dbReference type="Proteomes" id="UP000317624"/>
    </source>
</evidence>
<comment type="caution">
    <text evidence="1">The sequence shown here is derived from an EMBL/GenBank/DDBJ whole genome shotgun (WGS) entry which is preliminary data.</text>
</comment>
<dbReference type="AlphaFoldDB" id="A0A558BMA8"/>